<evidence type="ECO:0000313" key="6">
    <source>
        <dbReference type="EMBL" id="RBL90405.1"/>
    </source>
</evidence>
<sequence length="298" mass="32190">MITDLLDLDLLRTFVLAVDLGSFAKAADQVSRSQSAVSLQMQRLEEIVGRQLIVKQGRSWQLTASGDLLLGYARQLLEINDQAIQALSGKQISGPVRLGMLTDFSEGGLPRVLARFAEQHPQVQIEVTIDKQVVLQQKLQSGKLDVLVGFGTQVPEGAISIGKVPLRWIGGHNRSIAQQSPLPLLLFEPPCLFRAAGLAALEQAGRSWRPVLTASSVAGMWAAARAGLGITVRTEIGLPADCKPLPASSGLPVLPEITVYLLIHRKKPSAAVVRLTEILQDTLAALLKTPGRQTKKKR</sequence>
<dbReference type="SUPFAM" id="SSF53850">
    <property type="entry name" value="Periplasmic binding protein-like II"/>
    <property type="match status" value="1"/>
</dbReference>
<keyword evidence="4" id="KW-0804">Transcription</keyword>
<name>A0A365XXV1_9BACT</name>
<dbReference type="InterPro" id="IPR050176">
    <property type="entry name" value="LTTR"/>
</dbReference>
<dbReference type="RefSeq" id="WP_113619153.1">
    <property type="nucleotide sequence ID" value="NZ_QFFJ01000002.1"/>
</dbReference>
<dbReference type="InterPro" id="IPR036390">
    <property type="entry name" value="WH_DNA-bd_sf"/>
</dbReference>
<accession>A0A365XXV1</accession>
<comment type="caution">
    <text evidence="6">The sequence shown here is derived from an EMBL/GenBank/DDBJ whole genome shotgun (WGS) entry which is preliminary data.</text>
</comment>
<dbReference type="PANTHER" id="PTHR30579:SF7">
    <property type="entry name" value="HTH-TYPE TRANSCRIPTIONAL REGULATOR LRHA-RELATED"/>
    <property type="match status" value="1"/>
</dbReference>
<reference evidence="6 7" key="1">
    <citation type="submission" date="2018-05" db="EMBL/GenBank/DDBJ databases">
        <title>Chitinophaga sp. K3CV102501T nov., isolated from isolated from a monsoon evergreen broad-leaved forest soil.</title>
        <authorList>
            <person name="Lv Y."/>
        </authorList>
    </citation>
    <scope>NUCLEOTIDE SEQUENCE [LARGE SCALE GENOMIC DNA]</scope>
    <source>
        <strain evidence="6 7">GDMCC 1.1325</strain>
    </source>
</reference>
<dbReference type="AlphaFoldDB" id="A0A365XXV1"/>
<dbReference type="Proteomes" id="UP000253410">
    <property type="component" value="Unassembled WGS sequence"/>
</dbReference>
<feature type="domain" description="HTH lysR-type" evidence="5">
    <location>
        <begin position="6"/>
        <end position="63"/>
    </location>
</feature>
<dbReference type="InterPro" id="IPR005119">
    <property type="entry name" value="LysR_subst-bd"/>
</dbReference>
<dbReference type="EMBL" id="QFFJ01000002">
    <property type="protein sequence ID" value="RBL90405.1"/>
    <property type="molecule type" value="Genomic_DNA"/>
</dbReference>
<dbReference type="GO" id="GO:0003700">
    <property type="term" value="F:DNA-binding transcription factor activity"/>
    <property type="evidence" value="ECO:0007669"/>
    <property type="project" value="InterPro"/>
</dbReference>
<keyword evidence="2" id="KW-0805">Transcription regulation</keyword>
<dbReference type="GO" id="GO:0003677">
    <property type="term" value="F:DNA binding"/>
    <property type="evidence" value="ECO:0007669"/>
    <property type="project" value="UniProtKB-KW"/>
</dbReference>
<dbReference type="Gene3D" id="3.40.190.10">
    <property type="entry name" value="Periplasmic binding protein-like II"/>
    <property type="match status" value="2"/>
</dbReference>
<dbReference type="InterPro" id="IPR000847">
    <property type="entry name" value="LysR_HTH_N"/>
</dbReference>
<dbReference type="Pfam" id="PF03466">
    <property type="entry name" value="LysR_substrate"/>
    <property type="match status" value="1"/>
</dbReference>
<evidence type="ECO:0000256" key="3">
    <source>
        <dbReference type="ARBA" id="ARBA00023125"/>
    </source>
</evidence>
<dbReference type="Gene3D" id="1.10.10.10">
    <property type="entry name" value="Winged helix-like DNA-binding domain superfamily/Winged helix DNA-binding domain"/>
    <property type="match status" value="1"/>
</dbReference>
<protein>
    <submittedName>
        <fullName evidence="6">LysR family transcriptional regulator</fullName>
    </submittedName>
</protein>
<comment type="similarity">
    <text evidence="1">Belongs to the LysR transcriptional regulatory family.</text>
</comment>
<dbReference type="PANTHER" id="PTHR30579">
    <property type="entry name" value="TRANSCRIPTIONAL REGULATOR"/>
    <property type="match status" value="1"/>
</dbReference>
<gene>
    <name evidence="6" type="ORF">DF182_28495</name>
</gene>
<dbReference type="InterPro" id="IPR036388">
    <property type="entry name" value="WH-like_DNA-bd_sf"/>
</dbReference>
<evidence type="ECO:0000256" key="2">
    <source>
        <dbReference type="ARBA" id="ARBA00023015"/>
    </source>
</evidence>
<dbReference type="PRINTS" id="PR00039">
    <property type="entry name" value="HTHLYSR"/>
</dbReference>
<evidence type="ECO:0000256" key="4">
    <source>
        <dbReference type="ARBA" id="ARBA00023163"/>
    </source>
</evidence>
<keyword evidence="7" id="KW-1185">Reference proteome</keyword>
<organism evidence="6 7">
    <name type="scientific">Chitinophaga flava</name>
    <dbReference type="NCBI Taxonomy" id="2259036"/>
    <lineage>
        <taxon>Bacteria</taxon>
        <taxon>Pseudomonadati</taxon>
        <taxon>Bacteroidota</taxon>
        <taxon>Chitinophagia</taxon>
        <taxon>Chitinophagales</taxon>
        <taxon>Chitinophagaceae</taxon>
        <taxon>Chitinophaga</taxon>
    </lineage>
</organism>
<dbReference type="Pfam" id="PF00126">
    <property type="entry name" value="HTH_1"/>
    <property type="match status" value="1"/>
</dbReference>
<dbReference type="SUPFAM" id="SSF46785">
    <property type="entry name" value="Winged helix' DNA-binding domain"/>
    <property type="match status" value="1"/>
</dbReference>
<proteinExistence type="inferred from homology"/>
<keyword evidence="3" id="KW-0238">DNA-binding</keyword>
<dbReference type="OrthoDB" id="9803735at2"/>
<evidence type="ECO:0000259" key="5">
    <source>
        <dbReference type="PROSITE" id="PS50931"/>
    </source>
</evidence>
<dbReference type="PROSITE" id="PS50931">
    <property type="entry name" value="HTH_LYSR"/>
    <property type="match status" value="1"/>
</dbReference>
<evidence type="ECO:0000256" key="1">
    <source>
        <dbReference type="ARBA" id="ARBA00009437"/>
    </source>
</evidence>
<evidence type="ECO:0000313" key="7">
    <source>
        <dbReference type="Proteomes" id="UP000253410"/>
    </source>
</evidence>